<evidence type="ECO:0000259" key="15">
    <source>
        <dbReference type="PROSITE" id="PS50853"/>
    </source>
</evidence>
<comment type="similarity">
    <text evidence="2">Belongs to the protein kinase superfamily. CAMK Ser/Thr protein kinase family.</text>
</comment>
<keyword evidence="6 11" id="KW-0547">Nucleotide-binding</keyword>
<evidence type="ECO:0000259" key="13">
    <source>
        <dbReference type="PROSITE" id="PS50011"/>
    </source>
</evidence>
<feature type="compositionally biased region" description="Acidic residues" evidence="12">
    <location>
        <begin position="638"/>
        <end position="652"/>
    </location>
</feature>
<dbReference type="InterPro" id="IPR003598">
    <property type="entry name" value="Ig_sub2"/>
</dbReference>
<keyword evidence="5" id="KW-0677">Repeat</keyword>
<dbReference type="InterPro" id="IPR017441">
    <property type="entry name" value="Protein_kinase_ATP_BS"/>
</dbReference>
<feature type="domain" description="Fibronectin type-III" evidence="15">
    <location>
        <begin position="541"/>
        <end position="638"/>
    </location>
</feature>
<reference evidence="16" key="1">
    <citation type="submission" date="2025-08" db="UniProtKB">
        <authorList>
            <consortium name="Ensembl"/>
        </authorList>
    </citation>
    <scope>IDENTIFICATION</scope>
</reference>
<dbReference type="SUPFAM" id="SSF56112">
    <property type="entry name" value="Protein kinase-like (PK-like)"/>
    <property type="match status" value="1"/>
</dbReference>
<evidence type="ECO:0000256" key="8">
    <source>
        <dbReference type="ARBA" id="ARBA00022860"/>
    </source>
</evidence>
<feature type="domain" description="Protein kinase" evidence="13">
    <location>
        <begin position="673"/>
        <end position="915"/>
    </location>
</feature>
<dbReference type="GO" id="GO:0003007">
    <property type="term" value="P:heart morphogenesis"/>
    <property type="evidence" value="ECO:0007669"/>
    <property type="project" value="UniProtKB-ARBA"/>
</dbReference>
<dbReference type="PROSITE" id="PS00107">
    <property type="entry name" value="PROTEIN_KINASE_ATP"/>
    <property type="match status" value="1"/>
</dbReference>
<dbReference type="InterPro" id="IPR011009">
    <property type="entry name" value="Kinase-like_dom_sf"/>
</dbReference>
<dbReference type="SUPFAM" id="SSF49265">
    <property type="entry name" value="Fibronectin type III"/>
    <property type="match status" value="1"/>
</dbReference>
<dbReference type="CDD" id="cd00063">
    <property type="entry name" value="FN3"/>
    <property type="match status" value="1"/>
</dbReference>
<evidence type="ECO:0000256" key="11">
    <source>
        <dbReference type="PROSITE-ProRule" id="PRU10141"/>
    </source>
</evidence>
<proteinExistence type="inferred from homology"/>
<dbReference type="InterPro" id="IPR003961">
    <property type="entry name" value="FN3_dom"/>
</dbReference>
<dbReference type="SUPFAM" id="SSF48726">
    <property type="entry name" value="Immunoglobulin"/>
    <property type="match status" value="3"/>
</dbReference>
<dbReference type="InterPro" id="IPR013783">
    <property type="entry name" value="Ig-like_fold"/>
</dbReference>
<dbReference type="Ensembl" id="ENSGMOT00000074721.1">
    <property type="protein sequence ID" value="ENSGMOP00000066688.1"/>
    <property type="gene ID" value="ENSGMOG00000013753.2"/>
</dbReference>
<dbReference type="SMART" id="SM00409">
    <property type="entry name" value="IG"/>
    <property type="match status" value="2"/>
</dbReference>
<organism evidence="16 17">
    <name type="scientific">Gadus morhua</name>
    <name type="common">Atlantic cod</name>
    <dbReference type="NCBI Taxonomy" id="8049"/>
    <lineage>
        <taxon>Eukaryota</taxon>
        <taxon>Metazoa</taxon>
        <taxon>Chordata</taxon>
        <taxon>Craniata</taxon>
        <taxon>Vertebrata</taxon>
        <taxon>Euteleostomi</taxon>
        <taxon>Actinopterygii</taxon>
        <taxon>Neopterygii</taxon>
        <taxon>Teleostei</taxon>
        <taxon>Neoteleostei</taxon>
        <taxon>Acanthomorphata</taxon>
        <taxon>Zeiogadaria</taxon>
        <taxon>Gadariae</taxon>
        <taxon>Gadiformes</taxon>
        <taxon>Gadoidei</taxon>
        <taxon>Gadidae</taxon>
        <taxon>Gadus</taxon>
    </lineage>
</organism>
<dbReference type="GO" id="GO:0005516">
    <property type="term" value="F:calmodulin binding"/>
    <property type="evidence" value="ECO:0007669"/>
    <property type="project" value="UniProtKB-KW"/>
</dbReference>
<dbReference type="PANTHER" id="PTHR47633">
    <property type="entry name" value="IMMUNOGLOBULIN"/>
    <property type="match status" value="1"/>
</dbReference>
<feature type="compositionally biased region" description="Basic and acidic residues" evidence="12">
    <location>
        <begin position="250"/>
        <end position="299"/>
    </location>
</feature>
<dbReference type="InterPro" id="IPR013098">
    <property type="entry name" value="Ig_I-set"/>
</dbReference>
<dbReference type="Gene3D" id="3.30.200.20">
    <property type="entry name" value="Phosphorylase Kinase, domain 1"/>
    <property type="match status" value="1"/>
</dbReference>
<dbReference type="PRINTS" id="PR00014">
    <property type="entry name" value="FNTYPEIII"/>
</dbReference>
<dbReference type="SMART" id="SM00220">
    <property type="entry name" value="S_TKc"/>
    <property type="match status" value="1"/>
</dbReference>
<evidence type="ECO:0000256" key="3">
    <source>
        <dbReference type="ARBA" id="ARBA00012430"/>
    </source>
</evidence>
<dbReference type="GO" id="GO:0005524">
    <property type="term" value="F:ATP binding"/>
    <property type="evidence" value="ECO:0007669"/>
    <property type="project" value="UniProtKB-UniRule"/>
</dbReference>
<dbReference type="PANTHER" id="PTHR47633:SF1">
    <property type="entry name" value="MYOSIN LIGHT CHAIN KINASE, SMOOTH MUSCLE"/>
    <property type="match status" value="1"/>
</dbReference>
<reference evidence="16" key="2">
    <citation type="submission" date="2025-09" db="UniProtKB">
        <authorList>
            <consortium name="Ensembl"/>
        </authorList>
    </citation>
    <scope>IDENTIFICATION</scope>
</reference>
<dbReference type="Pfam" id="PF00041">
    <property type="entry name" value="fn3"/>
    <property type="match status" value="1"/>
</dbReference>
<keyword evidence="9" id="KW-0393">Immunoglobulin domain</keyword>
<dbReference type="PROSITE" id="PS50011">
    <property type="entry name" value="PROTEIN_KINASE_DOM"/>
    <property type="match status" value="1"/>
</dbReference>
<dbReference type="PROSITE" id="PS50853">
    <property type="entry name" value="FN3"/>
    <property type="match status" value="1"/>
</dbReference>
<keyword evidence="8" id="KW-0112">Calmodulin-binding</keyword>
<sequence length="915" mass="100423">HTHTTPTFSTPMRPSSLVLLIMDGCPAPEVIWLQKRDLYKGWKWTSLRISTSWKGQPVHPDDPGDTGAYTCHAPNSHGQARTHAELTSPAGGGVQPWVIYRPRTVRGVLGQQVLLTGVVAGEPPPLPRPGAGPASAGAAGAGGTGPGAADRRGLLRRSAEPQEHVDEQQRLVEARQVDFRKLPAPHGPPGQKTPAPNEPPSLKTPAPLPPPPMAFRANLKGSGVKPRPEEEKKGPQQVDFRSILGKKTTPKKEVENTPKKEVENTPKKEVENTPKKEVENTPKKEVENTPKNGEKEAKNCVDAGRGGGGGAGAPDFKQKLSNINVLDGQKLRLQCCLLTADLRDVKVTWTLDGKVIKPSKFIVLASEGGLCSLTIEKALPEDEGQYKCRVETSLGKTETSCMVLVDGEYHMTSPAGLIRLLYLSAGEARIKKPTTKTPPKQALPPQILQFPEDMKILAGEKVEISCRFSGAPPFSCTWLKFRKPIQQGTGGVSIESSDSSSQLIIASGQQEHCGCYTIELKNSYGLRQAALNLTIVDKPDPPAKVPAVSDVRRSTLTLSWYGPTYDGGSAVQSYNLEVWDSLGSQWRALGSCNSTSYNVQNLLPERQYKFRVRAVNIYGVGEPSVESIPVTVGLVADDEEHEDEAEEEDEESGKDPDYRDVSIRPDLKVKDLYDVEERLGTGKFGQVFKLVEKATRKTWAGKFIKAFSAKEKENVRQEILIMNSLHHPKLVQCIDAFEGKSDIVMVLEMISGGELFERIIDEDFELTEREVIKYLLQIVDGVSYIHSQGIVHLDLKPENIMCVNKTGSKIKLIDFGLARRLESAGTLKVLFGTPEFVAPEVINYEAISYPTDMWSIGVICYILVSGLSPFMGDNDNETLSNVTSATWDFEDEAFDEISDDAKDFITNLLKKNMKC</sequence>
<dbReference type="Proteomes" id="UP000694546">
    <property type="component" value="Chromosome 16"/>
</dbReference>
<feature type="region of interest" description="Disordered" evidence="12">
    <location>
        <begin position="638"/>
        <end position="660"/>
    </location>
</feature>
<dbReference type="GO" id="GO:0055013">
    <property type="term" value="P:cardiac muscle cell development"/>
    <property type="evidence" value="ECO:0007669"/>
    <property type="project" value="UniProtKB-ARBA"/>
</dbReference>
<dbReference type="GeneTree" id="ENSGT00940000157879"/>
<keyword evidence="17" id="KW-1185">Reference proteome</keyword>
<dbReference type="PROSITE" id="PS00108">
    <property type="entry name" value="PROTEIN_KINASE_ST"/>
    <property type="match status" value="1"/>
</dbReference>
<dbReference type="InterPro" id="IPR036179">
    <property type="entry name" value="Ig-like_dom_sf"/>
</dbReference>
<evidence type="ECO:0000259" key="14">
    <source>
        <dbReference type="PROSITE" id="PS50835"/>
    </source>
</evidence>
<dbReference type="GO" id="GO:0004672">
    <property type="term" value="F:protein kinase activity"/>
    <property type="evidence" value="ECO:0007669"/>
    <property type="project" value="InterPro"/>
</dbReference>
<evidence type="ECO:0000256" key="4">
    <source>
        <dbReference type="ARBA" id="ARBA00021842"/>
    </source>
</evidence>
<evidence type="ECO:0000256" key="7">
    <source>
        <dbReference type="ARBA" id="ARBA00022840"/>
    </source>
</evidence>
<evidence type="ECO:0000313" key="16">
    <source>
        <dbReference type="Ensembl" id="ENSGMOP00000066688.1"/>
    </source>
</evidence>
<dbReference type="InterPro" id="IPR003599">
    <property type="entry name" value="Ig_sub"/>
</dbReference>
<evidence type="ECO:0000256" key="12">
    <source>
        <dbReference type="SAM" id="MobiDB-lite"/>
    </source>
</evidence>
<accession>A0A8C5CTE0</accession>
<evidence type="ECO:0000256" key="6">
    <source>
        <dbReference type="ARBA" id="ARBA00022741"/>
    </source>
</evidence>
<feature type="region of interest" description="Disordered" evidence="12">
    <location>
        <begin position="180"/>
        <end position="314"/>
    </location>
</feature>
<feature type="binding site" evidence="11">
    <location>
        <position position="702"/>
    </location>
    <ligand>
        <name>ATP</name>
        <dbReference type="ChEBI" id="CHEBI:30616"/>
    </ligand>
</feature>
<name>A0A8C5CTE0_GADMO</name>
<dbReference type="InterPro" id="IPR036116">
    <property type="entry name" value="FN3_sf"/>
</dbReference>
<dbReference type="EC" id="2.7.11.18" evidence="3"/>
<dbReference type="SMART" id="SM00408">
    <property type="entry name" value="IGc2"/>
    <property type="match status" value="2"/>
</dbReference>
<dbReference type="PROSITE" id="PS50835">
    <property type="entry name" value="IG_LIKE"/>
    <property type="match status" value="2"/>
</dbReference>
<comment type="cofactor">
    <cofactor evidence="1">
        <name>Ca(2+)</name>
        <dbReference type="ChEBI" id="CHEBI:29108"/>
    </cofactor>
</comment>
<dbReference type="AlphaFoldDB" id="A0A8C5CTE0"/>
<feature type="region of interest" description="Disordered" evidence="12">
    <location>
        <begin position="120"/>
        <end position="151"/>
    </location>
</feature>
<dbReference type="SMART" id="SM00060">
    <property type="entry name" value="FN3"/>
    <property type="match status" value="1"/>
</dbReference>
<feature type="domain" description="Ig-like" evidence="14">
    <location>
        <begin position="314"/>
        <end position="400"/>
    </location>
</feature>
<dbReference type="Gene3D" id="1.10.510.10">
    <property type="entry name" value="Transferase(Phosphotransferase) domain 1"/>
    <property type="match status" value="1"/>
</dbReference>
<keyword evidence="7 11" id="KW-0067">ATP-binding</keyword>
<evidence type="ECO:0000256" key="9">
    <source>
        <dbReference type="ARBA" id="ARBA00023319"/>
    </source>
</evidence>
<evidence type="ECO:0000256" key="10">
    <source>
        <dbReference type="ARBA" id="ARBA00030959"/>
    </source>
</evidence>
<feature type="domain" description="Ig-like" evidence="14">
    <location>
        <begin position="445"/>
        <end position="534"/>
    </location>
</feature>
<dbReference type="Pfam" id="PF07679">
    <property type="entry name" value="I-set"/>
    <property type="match status" value="2"/>
</dbReference>
<evidence type="ECO:0000256" key="2">
    <source>
        <dbReference type="ARBA" id="ARBA00006692"/>
    </source>
</evidence>
<protein>
    <recommendedName>
        <fullName evidence="4">Myosin light chain kinase, smooth muscle</fullName>
        <ecNumber evidence="3">2.7.11.18</ecNumber>
    </recommendedName>
    <alternativeName>
        <fullName evidence="10">Telokin</fullName>
    </alternativeName>
</protein>
<evidence type="ECO:0000256" key="5">
    <source>
        <dbReference type="ARBA" id="ARBA00022737"/>
    </source>
</evidence>
<evidence type="ECO:0000313" key="17">
    <source>
        <dbReference type="Proteomes" id="UP000694546"/>
    </source>
</evidence>
<dbReference type="InterPro" id="IPR000719">
    <property type="entry name" value="Prot_kinase_dom"/>
</dbReference>
<evidence type="ECO:0000256" key="1">
    <source>
        <dbReference type="ARBA" id="ARBA00001913"/>
    </source>
</evidence>
<dbReference type="InterPro" id="IPR008271">
    <property type="entry name" value="Ser/Thr_kinase_AS"/>
</dbReference>
<dbReference type="Pfam" id="PF00069">
    <property type="entry name" value="Pkinase"/>
    <property type="match status" value="1"/>
</dbReference>
<dbReference type="InterPro" id="IPR007110">
    <property type="entry name" value="Ig-like_dom"/>
</dbReference>
<dbReference type="Gene3D" id="2.60.40.10">
    <property type="entry name" value="Immunoglobulins"/>
    <property type="match status" value="4"/>
</dbReference>